<feature type="transmembrane region" description="Helical" evidence="7">
    <location>
        <begin position="32"/>
        <end position="56"/>
    </location>
</feature>
<dbReference type="SUPFAM" id="SSF50022">
    <property type="entry name" value="ISP domain"/>
    <property type="match status" value="1"/>
</dbReference>
<evidence type="ECO:0000256" key="7">
    <source>
        <dbReference type="SAM" id="Phobius"/>
    </source>
</evidence>
<feature type="region of interest" description="Disordered" evidence="6">
    <location>
        <begin position="1"/>
        <end position="20"/>
    </location>
</feature>
<keyword evidence="7" id="KW-0812">Transmembrane</keyword>
<keyword evidence="7" id="KW-1133">Transmembrane helix</keyword>
<dbReference type="Gene3D" id="2.102.10.10">
    <property type="entry name" value="Rieske [2Fe-2S] iron-sulphur domain"/>
    <property type="match status" value="1"/>
</dbReference>
<dbReference type="InterPro" id="IPR014349">
    <property type="entry name" value="Rieske_Fe-S_prot"/>
</dbReference>
<organism evidence="9">
    <name type="scientific">uncultured marine group II/III euryarchaeote KM3_74_D01</name>
    <dbReference type="NCBI Taxonomy" id="1456502"/>
    <lineage>
        <taxon>Archaea</taxon>
        <taxon>Methanobacteriati</taxon>
        <taxon>Methanobacteriota</taxon>
        <taxon>environmental samples</taxon>
    </lineage>
</organism>
<keyword evidence="1" id="KW-0001">2Fe-2S</keyword>
<dbReference type="InterPro" id="IPR036922">
    <property type="entry name" value="Rieske_2Fe-2S_sf"/>
</dbReference>
<reference evidence="9" key="1">
    <citation type="journal article" date="2014" name="Genome Biol. Evol.">
        <title>Pangenome evidence for extensive interdomain horizontal transfer affecting lineage core and shell genes in uncultured planktonic thaumarchaeota and euryarchaeota.</title>
        <authorList>
            <person name="Deschamps P."/>
            <person name="Zivanovic Y."/>
            <person name="Moreira D."/>
            <person name="Rodriguez-Valera F."/>
            <person name="Lopez-Garcia P."/>
        </authorList>
    </citation>
    <scope>NUCLEOTIDE SEQUENCE</scope>
</reference>
<dbReference type="InterPro" id="IPR017941">
    <property type="entry name" value="Rieske_2Fe-2S"/>
</dbReference>
<dbReference type="GO" id="GO:0046872">
    <property type="term" value="F:metal ion binding"/>
    <property type="evidence" value="ECO:0007669"/>
    <property type="project" value="UniProtKB-KW"/>
</dbReference>
<evidence type="ECO:0000256" key="1">
    <source>
        <dbReference type="ARBA" id="ARBA00022714"/>
    </source>
</evidence>
<feature type="domain" description="Rieske" evidence="8">
    <location>
        <begin position="172"/>
        <end position="272"/>
    </location>
</feature>
<evidence type="ECO:0000259" key="8">
    <source>
        <dbReference type="PROSITE" id="PS51296"/>
    </source>
</evidence>
<evidence type="ECO:0000256" key="5">
    <source>
        <dbReference type="ARBA" id="ARBA00023157"/>
    </source>
</evidence>
<dbReference type="AlphaFoldDB" id="A0A075HKT7"/>
<evidence type="ECO:0000313" key="9">
    <source>
        <dbReference type="EMBL" id="AIF16484.1"/>
    </source>
</evidence>
<protein>
    <recommendedName>
        <fullName evidence="8">Rieske domain-containing protein</fullName>
    </recommendedName>
</protein>
<evidence type="ECO:0000256" key="6">
    <source>
        <dbReference type="SAM" id="MobiDB-lite"/>
    </source>
</evidence>
<sequence>MAREFRLRPSPNADEASQESGYSLDRRRFMRYSFNSAAGVITMASLGSIGFASLLMGTKDGEGGSNSISYWVPKGQEATVWFGSKHLESMKKSDFEGQSQTSTTKMAGAQGVWGGMPVTVVYVPHEENKNSPISSGLPRFQFKDGVDQTGAIIGFGGEMEENPKWSTLKIHDNIVIIMSRCTHLCCIPGWQLVANDFTADNWLPGGLDSGGNKLFCICHSSRFDPTTIEKNTNINKSTGAAFNYFGIKRTGGPAPVGIPLIPFTVNNDVLEVIDFEAEGVVEILDWYTYCN</sequence>
<keyword evidence="3" id="KW-0408">Iron</keyword>
<dbReference type="GO" id="GO:0051537">
    <property type="term" value="F:2 iron, 2 sulfur cluster binding"/>
    <property type="evidence" value="ECO:0007669"/>
    <property type="project" value="UniProtKB-KW"/>
</dbReference>
<dbReference type="PANTHER" id="PTHR10134">
    <property type="entry name" value="CYTOCHROME B-C1 COMPLEX SUBUNIT RIESKE, MITOCHONDRIAL"/>
    <property type="match status" value="1"/>
</dbReference>
<accession>A0A075HKT7</accession>
<evidence type="ECO:0000256" key="2">
    <source>
        <dbReference type="ARBA" id="ARBA00022723"/>
    </source>
</evidence>
<keyword evidence="5" id="KW-1015">Disulfide bond</keyword>
<evidence type="ECO:0000256" key="3">
    <source>
        <dbReference type="ARBA" id="ARBA00023004"/>
    </source>
</evidence>
<keyword evidence="2" id="KW-0479">Metal-binding</keyword>
<name>A0A075HKT7_9EURY</name>
<keyword evidence="7" id="KW-0472">Membrane</keyword>
<dbReference type="EMBL" id="KF901057">
    <property type="protein sequence ID" value="AIF16484.1"/>
    <property type="molecule type" value="Genomic_DNA"/>
</dbReference>
<evidence type="ECO:0000256" key="4">
    <source>
        <dbReference type="ARBA" id="ARBA00023014"/>
    </source>
</evidence>
<proteinExistence type="predicted"/>
<keyword evidence="4" id="KW-0411">Iron-sulfur</keyword>
<dbReference type="PROSITE" id="PS51296">
    <property type="entry name" value="RIESKE"/>
    <property type="match status" value="1"/>
</dbReference>